<evidence type="ECO:0000313" key="2">
    <source>
        <dbReference type="EMBL" id="KAB1063228.1"/>
    </source>
</evidence>
<dbReference type="RefSeq" id="WP_151169318.1">
    <property type="nucleotide sequence ID" value="NZ_WACR01000009.1"/>
</dbReference>
<protein>
    <submittedName>
        <fullName evidence="2">Type IX secretion system membrane protein PorP/SprF</fullName>
    </submittedName>
</protein>
<keyword evidence="3" id="KW-1185">Reference proteome</keyword>
<dbReference type="Proteomes" id="UP000435357">
    <property type="component" value="Unassembled WGS sequence"/>
</dbReference>
<dbReference type="EMBL" id="WACR01000009">
    <property type="protein sequence ID" value="KAB1063228.1"/>
    <property type="molecule type" value="Genomic_DNA"/>
</dbReference>
<feature type="chain" id="PRO_5027019592" evidence="1">
    <location>
        <begin position="20"/>
        <end position="297"/>
    </location>
</feature>
<comment type="caution">
    <text evidence="2">The sequence shown here is derived from an EMBL/GenBank/DDBJ whole genome shotgun (WGS) entry which is preliminary data.</text>
</comment>
<accession>A0A6N6M577</accession>
<organism evidence="2 3">
    <name type="scientific">Salibacter halophilus</name>
    <dbReference type="NCBI Taxonomy" id="1803916"/>
    <lineage>
        <taxon>Bacteria</taxon>
        <taxon>Pseudomonadati</taxon>
        <taxon>Bacteroidota</taxon>
        <taxon>Flavobacteriia</taxon>
        <taxon>Flavobacteriales</taxon>
        <taxon>Salibacteraceae</taxon>
        <taxon>Salibacter</taxon>
    </lineage>
</organism>
<evidence type="ECO:0000256" key="1">
    <source>
        <dbReference type="SAM" id="SignalP"/>
    </source>
</evidence>
<evidence type="ECO:0000313" key="3">
    <source>
        <dbReference type="Proteomes" id="UP000435357"/>
    </source>
</evidence>
<sequence>MKRYILTLGVIFGALTVTAQQLPQFTQYFLNDFIINPGVTGTKDAWIGQSNNRYQWVGIQDAPRTYILSANGPFSDYNMGLGGYFFSDIAGHTRRTGFAGSYAYHLKVADDIKLGMGLNFGATRWLIDGSAIQTKDTEDPAFSRGTQSTWVPDAGVGFHLYAKEFWVGISAPQIIGNKLKFFDDYTQTQARLARHYFFNAGYNYQMLDELVLQPSVFVKYIDPLPVQFDATLRVIYDDFIWAGFSYRMDDAVGVMLGVDFQNNLRFGYSYDIPTSDINPYTTGSHELMLGIRFKERD</sequence>
<dbReference type="OrthoDB" id="1114455at2"/>
<name>A0A6N6M577_9FLAO</name>
<dbReference type="AlphaFoldDB" id="A0A6N6M577"/>
<reference evidence="2 3" key="1">
    <citation type="submission" date="2019-09" db="EMBL/GenBank/DDBJ databases">
        <title>Genomes of Cryomorphaceae.</title>
        <authorList>
            <person name="Bowman J.P."/>
        </authorList>
    </citation>
    <scope>NUCLEOTIDE SEQUENCE [LARGE SCALE GENOMIC DNA]</scope>
    <source>
        <strain evidence="2 3">KCTC 52047</strain>
    </source>
</reference>
<dbReference type="Pfam" id="PF11751">
    <property type="entry name" value="PorP_SprF"/>
    <property type="match status" value="1"/>
</dbReference>
<keyword evidence="1" id="KW-0732">Signal</keyword>
<dbReference type="NCBIfam" id="TIGR03519">
    <property type="entry name" value="T9SS_PorP_fam"/>
    <property type="match status" value="1"/>
</dbReference>
<proteinExistence type="predicted"/>
<gene>
    <name evidence="2" type="ORF">F3059_11335</name>
</gene>
<feature type="signal peptide" evidence="1">
    <location>
        <begin position="1"/>
        <end position="19"/>
    </location>
</feature>
<dbReference type="InterPro" id="IPR019861">
    <property type="entry name" value="PorP/SprF_Bacteroidetes"/>
</dbReference>